<accession>A0AAD5UB81</accession>
<dbReference type="CDD" id="cd00446">
    <property type="entry name" value="GrpE"/>
    <property type="match status" value="1"/>
</dbReference>
<dbReference type="PANTHER" id="PTHR21237:SF23">
    <property type="entry name" value="GRPE PROTEIN HOMOLOG, MITOCHONDRIAL"/>
    <property type="match status" value="1"/>
</dbReference>
<evidence type="ECO:0000313" key="7">
    <source>
        <dbReference type="EMBL" id="KAJ3228015.1"/>
    </source>
</evidence>
<feature type="compositionally biased region" description="Polar residues" evidence="6">
    <location>
        <begin position="40"/>
        <end position="57"/>
    </location>
</feature>
<comment type="subcellular location">
    <subcellularLocation>
        <location evidence="1 4">Mitochondrion matrix</location>
    </subcellularLocation>
</comment>
<dbReference type="Gene3D" id="3.90.20.20">
    <property type="match status" value="1"/>
</dbReference>
<evidence type="ECO:0000256" key="6">
    <source>
        <dbReference type="SAM" id="MobiDB-lite"/>
    </source>
</evidence>
<dbReference type="EMBL" id="JADGJW010000007">
    <property type="protein sequence ID" value="KAJ3228015.1"/>
    <property type="molecule type" value="Genomic_DNA"/>
</dbReference>
<evidence type="ECO:0000313" key="8">
    <source>
        <dbReference type="Proteomes" id="UP001211065"/>
    </source>
</evidence>
<gene>
    <name evidence="7" type="primary">GRPEL1</name>
    <name evidence="7" type="ORF">HK099_007296</name>
</gene>
<comment type="caution">
    <text evidence="7">The sequence shown here is derived from an EMBL/GenBank/DDBJ whole genome shotgun (WGS) entry which is preliminary data.</text>
</comment>
<keyword evidence="3 4" id="KW-0143">Chaperone</keyword>
<dbReference type="GO" id="GO:0006457">
    <property type="term" value="P:protein folding"/>
    <property type="evidence" value="ECO:0007669"/>
    <property type="project" value="InterPro"/>
</dbReference>
<evidence type="ECO:0000256" key="2">
    <source>
        <dbReference type="ARBA" id="ARBA00009054"/>
    </source>
</evidence>
<dbReference type="InterPro" id="IPR009012">
    <property type="entry name" value="GrpE_head"/>
</dbReference>
<dbReference type="GO" id="GO:0051082">
    <property type="term" value="F:unfolded protein binding"/>
    <property type="evidence" value="ECO:0007669"/>
    <property type="project" value="TreeGrafter"/>
</dbReference>
<dbReference type="GO" id="GO:0000774">
    <property type="term" value="F:adenyl-nucleotide exchange factor activity"/>
    <property type="evidence" value="ECO:0007669"/>
    <property type="project" value="InterPro"/>
</dbReference>
<dbReference type="GO" id="GO:0051087">
    <property type="term" value="F:protein-folding chaperone binding"/>
    <property type="evidence" value="ECO:0007669"/>
    <property type="project" value="InterPro"/>
</dbReference>
<dbReference type="Pfam" id="PF01025">
    <property type="entry name" value="GrpE"/>
    <property type="match status" value="1"/>
</dbReference>
<dbReference type="SUPFAM" id="SSF51064">
    <property type="entry name" value="Head domain of nucleotide exchange factor GrpE"/>
    <property type="match status" value="1"/>
</dbReference>
<name>A0AAD5UB81_9FUNG</name>
<dbReference type="AlphaFoldDB" id="A0AAD5UB81"/>
<dbReference type="PANTHER" id="PTHR21237">
    <property type="entry name" value="GRPE PROTEIN"/>
    <property type="match status" value="1"/>
</dbReference>
<comment type="function">
    <text evidence="4">Essential component of the PAM complex, a complex required for the translocation of transit peptide-containing proteins from the inner membrane into the mitochondrial matrix in an ATP-dependent manner.</text>
</comment>
<evidence type="ECO:0000256" key="3">
    <source>
        <dbReference type="ARBA" id="ARBA00023186"/>
    </source>
</evidence>
<dbReference type="GO" id="GO:0001405">
    <property type="term" value="C:PAM complex, Tim23 associated import motor"/>
    <property type="evidence" value="ECO:0007669"/>
    <property type="project" value="TreeGrafter"/>
</dbReference>
<protein>
    <recommendedName>
        <fullName evidence="4">GrpE protein homolog</fullName>
    </recommendedName>
</protein>
<comment type="similarity">
    <text evidence="2 5">Belongs to the GrpE family.</text>
</comment>
<dbReference type="Gene3D" id="2.30.22.10">
    <property type="entry name" value="Head domain of nucleotide exchange factor GrpE"/>
    <property type="match status" value="1"/>
</dbReference>
<dbReference type="GO" id="GO:0030150">
    <property type="term" value="P:protein import into mitochondrial matrix"/>
    <property type="evidence" value="ECO:0007669"/>
    <property type="project" value="TreeGrafter"/>
</dbReference>
<dbReference type="GO" id="GO:0042803">
    <property type="term" value="F:protein homodimerization activity"/>
    <property type="evidence" value="ECO:0007669"/>
    <property type="project" value="InterPro"/>
</dbReference>
<dbReference type="Proteomes" id="UP001211065">
    <property type="component" value="Unassembled WGS sequence"/>
</dbReference>
<reference evidence="7" key="1">
    <citation type="submission" date="2020-05" db="EMBL/GenBank/DDBJ databases">
        <title>Phylogenomic resolution of chytrid fungi.</title>
        <authorList>
            <person name="Stajich J.E."/>
            <person name="Amses K."/>
            <person name="Simmons R."/>
            <person name="Seto K."/>
            <person name="Myers J."/>
            <person name="Bonds A."/>
            <person name="Quandt C.A."/>
            <person name="Barry K."/>
            <person name="Liu P."/>
            <person name="Grigoriev I."/>
            <person name="Longcore J.E."/>
            <person name="James T.Y."/>
        </authorList>
    </citation>
    <scope>NUCLEOTIDE SEQUENCE</scope>
    <source>
        <strain evidence="7">JEL0476</strain>
    </source>
</reference>
<dbReference type="InterPro" id="IPR013805">
    <property type="entry name" value="GrpE_CC"/>
</dbReference>
<dbReference type="FunFam" id="2.30.22.10:FF:000002">
    <property type="entry name" value="GrpE protein homolog"/>
    <property type="match status" value="1"/>
</dbReference>
<evidence type="ECO:0000256" key="4">
    <source>
        <dbReference type="RuleBase" id="RU000640"/>
    </source>
</evidence>
<keyword evidence="4" id="KW-0496">Mitochondrion</keyword>
<dbReference type="PRINTS" id="PR00773">
    <property type="entry name" value="GRPEPROTEIN"/>
</dbReference>
<evidence type="ECO:0000256" key="5">
    <source>
        <dbReference type="RuleBase" id="RU004478"/>
    </source>
</evidence>
<dbReference type="InterPro" id="IPR000740">
    <property type="entry name" value="GrpE"/>
</dbReference>
<dbReference type="SUPFAM" id="SSF58014">
    <property type="entry name" value="Coiled-coil domain of nucleotide exchange factor GrpE"/>
    <property type="match status" value="1"/>
</dbReference>
<evidence type="ECO:0000256" key="1">
    <source>
        <dbReference type="ARBA" id="ARBA00004305"/>
    </source>
</evidence>
<feature type="region of interest" description="Disordered" evidence="6">
    <location>
        <begin position="34"/>
        <end position="59"/>
    </location>
</feature>
<keyword evidence="8" id="KW-1185">Reference proteome</keyword>
<organism evidence="7 8">
    <name type="scientific">Clydaea vesicula</name>
    <dbReference type="NCBI Taxonomy" id="447962"/>
    <lineage>
        <taxon>Eukaryota</taxon>
        <taxon>Fungi</taxon>
        <taxon>Fungi incertae sedis</taxon>
        <taxon>Chytridiomycota</taxon>
        <taxon>Chytridiomycota incertae sedis</taxon>
        <taxon>Chytridiomycetes</taxon>
        <taxon>Lobulomycetales</taxon>
        <taxon>Lobulomycetaceae</taxon>
        <taxon>Clydaea</taxon>
    </lineage>
</organism>
<sequence length="218" mass="24651">MFAVPRLILKKNSSLVLKTNLKINPILTHRFHYSTDKPTETNSANAETTQNNATKNENVSKVEEYETKIAQLQDSYRRALAETENIRQRSKKEIDAAKVYSIQKFASDLLDSADILTLALQSVPKEEVKQESQNKHLKDLFEGVSMTKTELLKTFKRHGVEPFDPIGEKFDHNKHEALFQNALPGKEAGTVFHTTKIGYTINGRVLRPAKVGVVKSED</sequence>
<dbReference type="HAMAP" id="MF_01151">
    <property type="entry name" value="GrpE"/>
    <property type="match status" value="1"/>
</dbReference>
<dbReference type="PROSITE" id="PS01071">
    <property type="entry name" value="GRPE"/>
    <property type="match status" value="1"/>
</dbReference>
<proteinExistence type="inferred from homology"/>